<keyword evidence="1" id="KW-0472">Membrane</keyword>
<evidence type="ECO:0000256" key="1">
    <source>
        <dbReference type="SAM" id="Phobius"/>
    </source>
</evidence>
<evidence type="ECO:0008006" key="4">
    <source>
        <dbReference type="Google" id="ProtNLM"/>
    </source>
</evidence>
<dbReference type="InterPro" id="IPR012464">
    <property type="entry name" value="DUF1676"/>
</dbReference>
<protein>
    <recommendedName>
        <fullName evidence="4">Protein osiris 23</fullName>
    </recommendedName>
</protein>
<dbReference type="VEuPathDB" id="VectorBase:AFUN002824"/>
<dbReference type="STRING" id="62324.A0A182R9G4"/>
<evidence type="ECO:0000313" key="3">
    <source>
        <dbReference type="EnsemblMetazoa" id="AFUN002824-PA"/>
    </source>
</evidence>
<keyword evidence="1" id="KW-1133">Transmembrane helix</keyword>
<organism evidence="3">
    <name type="scientific">Anopheles funestus</name>
    <name type="common">African malaria mosquito</name>
    <dbReference type="NCBI Taxonomy" id="62324"/>
    <lineage>
        <taxon>Eukaryota</taxon>
        <taxon>Metazoa</taxon>
        <taxon>Ecdysozoa</taxon>
        <taxon>Arthropoda</taxon>
        <taxon>Hexapoda</taxon>
        <taxon>Insecta</taxon>
        <taxon>Pterygota</taxon>
        <taxon>Neoptera</taxon>
        <taxon>Endopterygota</taxon>
        <taxon>Diptera</taxon>
        <taxon>Nematocera</taxon>
        <taxon>Culicoidea</taxon>
        <taxon>Culicidae</taxon>
        <taxon>Anophelinae</taxon>
        <taxon>Anopheles</taxon>
    </lineage>
</organism>
<sequence>MPPSIKGLCVLLFLTVSVVSVSSSLIHELTVEAGELVRSCLRRPTVSRWDCVKNESLTAVHQLSDAPRIVLLDGVHLIQVEGSKSEMENGVHNQYGGTVMSTWSNSVLNALRRLLDTHVLEVDLSHRNDPEDGADVKNPRTVLAIRFGEQQKPSLPVTIAGESEGRHRRRQQMIPMMIFGVTVFGMFIIPIAFQFLTALSGKAFLMAKLALLLASINGLKRVASAGVHYGLYHAVDHYPVPAHHPPPPFHQHPHAGPLLYDRAEGLYAEGPRRSGSTLAPFLSRLASSLSFQRLDHNQ</sequence>
<feature type="transmembrane region" description="Helical" evidence="1">
    <location>
        <begin position="176"/>
        <end position="199"/>
    </location>
</feature>
<dbReference type="VEuPathDB" id="VectorBase:AFUN2_014362"/>
<feature type="chain" id="PRO_5008134074" description="Protein osiris 23" evidence="2">
    <location>
        <begin position="24"/>
        <end position="298"/>
    </location>
</feature>
<dbReference type="PANTHER" id="PTHR21879">
    <property type="entry name" value="FI03362P-RELATED-RELATED"/>
    <property type="match status" value="1"/>
</dbReference>
<reference evidence="3" key="1">
    <citation type="submission" date="2020-05" db="UniProtKB">
        <authorList>
            <consortium name="EnsemblMetazoa"/>
        </authorList>
    </citation>
    <scope>IDENTIFICATION</scope>
    <source>
        <strain evidence="3">FUMOZ</strain>
    </source>
</reference>
<dbReference type="PANTHER" id="PTHR21879:SF8">
    <property type="entry name" value="OSIRIS 23"/>
    <property type="match status" value="1"/>
</dbReference>
<dbReference type="EnsemblMetazoa" id="AFUN002824-RA">
    <property type="protein sequence ID" value="AFUN002824-PA"/>
    <property type="gene ID" value="AFUN002824"/>
</dbReference>
<dbReference type="GO" id="GO:0016020">
    <property type="term" value="C:membrane"/>
    <property type="evidence" value="ECO:0007669"/>
    <property type="project" value="TreeGrafter"/>
</dbReference>
<keyword evidence="2" id="KW-0732">Signal</keyword>
<accession>A0A182R9G4</accession>
<proteinExistence type="predicted"/>
<evidence type="ECO:0000256" key="2">
    <source>
        <dbReference type="SAM" id="SignalP"/>
    </source>
</evidence>
<name>A0A182R9G4_ANOFN</name>
<dbReference type="Pfam" id="PF07898">
    <property type="entry name" value="DUF1676"/>
    <property type="match status" value="1"/>
</dbReference>
<keyword evidence="1" id="KW-0812">Transmembrane</keyword>
<dbReference type="AlphaFoldDB" id="A0A182R9G4"/>
<feature type="signal peptide" evidence="2">
    <location>
        <begin position="1"/>
        <end position="23"/>
    </location>
</feature>